<evidence type="ECO:0000256" key="1">
    <source>
        <dbReference type="SAM" id="MobiDB-lite"/>
    </source>
</evidence>
<dbReference type="AlphaFoldDB" id="A0A3L6L9U3"/>
<gene>
    <name evidence="2" type="ORF">DPX39_070020900</name>
</gene>
<organism evidence="2 3">
    <name type="scientific">Trypanosoma brucei equiperdum</name>
    <dbReference type="NCBI Taxonomy" id="630700"/>
    <lineage>
        <taxon>Eukaryota</taxon>
        <taxon>Discoba</taxon>
        <taxon>Euglenozoa</taxon>
        <taxon>Kinetoplastea</taxon>
        <taxon>Metakinetoplastina</taxon>
        <taxon>Trypanosomatida</taxon>
        <taxon>Trypanosomatidae</taxon>
        <taxon>Trypanosoma</taxon>
    </lineage>
</organism>
<accession>A0A3L6L9U3</accession>
<proteinExistence type="predicted"/>
<feature type="compositionally biased region" description="Basic and acidic residues" evidence="1">
    <location>
        <begin position="79"/>
        <end position="96"/>
    </location>
</feature>
<sequence length="300" mass="33903">MSTDARATQRDQPCRARAPLFFLPSHCERGTAPSRIFSGVRCRRPVIRRTTQAYPHAKSGGTAQSSKRKEINTPQKPQLRKDGLLSAEYSKDDKRNPGHFSISGRQRHSIAYNRDGGDLHTLAGEDLMTEAAGTIIECTGHVHSGMQPTRKMPIAAATTSYAHHIQPLSKKQVGARNMSTRILMHAPWREITQPPPNTRHWSLIKWCINNNFPFCNTTEYTVHTRQHGRATLICHCQGIDRYMRNHRSRQAVATTICSSTWLPKQNGYPEPLASKHYHRLMDQSQMENTSQSCLVTLWGG</sequence>
<feature type="region of interest" description="Disordered" evidence="1">
    <location>
        <begin position="48"/>
        <end position="107"/>
    </location>
</feature>
<dbReference type="EMBL" id="QSBY01000007">
    <property type="protein sequence ID" value="RHW71170.1"/>
    <property type="molecule type" value="Genomic_DNA"/>
</dbReference>
<protein>
    <submittedName>
        <fullName evidence="2">Uncharacterized protein</fullName>
    </submittedName>
</protein>
<reference evidence="2 3" key="1">
    <citation type="submission" date="2018-09" db="EMBL/GenBank/DDBJ databases">
        <title>whole genome sequence of T. equiperdum IVM-t1 strain.</title>
        <authorList>
            <person name="Suganuma K."/>
        </authorList>
    </citation>
    <scope>NUCLEOTIDE SEQUENCE [LARGE SCALE GENOMIC DNA]</scope>
    <source>
        <strain evidence="2 3">IVM-t1</strain>
    </source>
</reference>
<evidence type="ECO:0000313" key="3">
    <source>
        <dbReference type="Proteomes" id="UP000266743"/>
    </source>
</evidence>
<evidence type="ECO:0000313" key="2">
    <source>
        <dbReference type="EMBL" id="RHW71170.1"/>
    </source>
</evidence>
<dbReference type="Proteomes" id="UP000266743">
    <property type="component" value="Chromosome 7"/>
</dbReference>
<comment type="caution">
    <text evidence="2">The sequence shown here is derived from an EMBL/GenBank/DDBJ whole genome shotgun (WGS) entry which is preliminary data.</text>
</comment>
<name>A0A3L6L9U3_9TRYP</name>